<evidence type="ECO:0000256" key="1">
    <source>
        <dbReference type="SAM" id="SignalP"/>
    </source>
</evidence>
<reference evidence="3 4" key="1">
    <citation type="submission" date="2016-10" db="EMBL/GenBank/DDBJ databases">
        <authorList>
            <person name="de Groot N.N."/>
        </authorList>
    </citation>
    <scope>NUCLEOTIDE SEQUENCE [LARGE SCALE GENOMIC DNA]</scope>
    <source>
        <strain evidence="3 4">GAS232</strain>
    </source>
</reference>
<dbReference type="Gene3D" id="3.30.160.670">
    <property type="match status" value="1"/>
</dbReference>
<dbReference type="Pfam" id="PF13590">
    <property type="entry name" value="DUF4136"/>
    <property type="match status" value="1"/>
</dbReference>
<accession>A0A1G7J031</accession>
<dbReference type="EMBL" id="LT629690">
    <property type="protein sequence ID" value="SDF18290.1"/>
    <property type="molecule type" value="Genomic_DNA"/>
</dbReference>
<protein>
    <recommendedName>
        <fullName evidence="2">DUF4136 domain-containing protein</fullName>
    </recommendedName>
</protein>
<feature type="chain" id="PRO_5009241474" description="DUF4136 domain-containing protein" evidence="1">
    <location>
        <begin position="26"/>
        <end position="190"/>
    </location>
</feature>
<dbReference type="InterPro" id="IPR025411">
    <property type="entry name" value="DUF4136"/>
</dbReference>
<dbReference type="OrthoDB" id="118102at2"/>
<feature type="signal peptide" evidence="1">
    <location>
        <begin position="1"/>
        <end position="25"/>
    </location>
</feature>
<evidence type="ECO:0000259" key="2">
    <source>
        <dbReference type="Pfam" id="PF13590"/>
    </source>
</evidence>
<evidence type="ECO:0000313" key="3">
    <source>
        <dbReference type="EMBL" id="SDF18290.1"/>
    </source>
</evidence>
<gene>
    <name evidence="3" type="ORF">SAMN05444167_1642</name>
</gene>
<keyword evidence="4" id="KW-1185">Reference proteome</keyword>
<evidence type="ECO:0000313" key="4">
    <source>
        <dbReference type="Proteomes" id="UP000182427"/>
    </source>
</evidence>
<proteinExistence type="predicted"/>
<feature type="domain" description="DUF4136" evidence="2">
    <location>
        <begin position="28"/>
        <end position="184"/>
    </location>
</feature>
<dbReference type="Proteomes" id="UP000182427">
    <property type="component" value="Chromosome I"/>
</dbReference>
<dbReference type="AlphaFoldDB" id="A0A1G7J031"/>
<name>A0A1G7J031_9BACT</name>
<dbReference type="RefSeq" id="WP_083344697.1">
    <property type="nucleotide sequence ID" value="NZ_LT629690.1"/>
</dbReference>
<organism evidence="3 4">
    <name type="scientific">Terriglobus roseus</name>
    <dbReference type="NCBI Taxonomy" id="392734"/>
    <lineage>
        <taxon>Bacteria</taxon>
        <taxon>Pseudomonadati</taxon>
        <taxon>Acidobacteriota</taxon>
        <taxon>Terriglobia</taxon>
        <taxon>Terriglobales</taxon>
        <taxon>Acidobacteriaceae</taxon>
        <taxon>Terriglobus</taxon>
    </lineage>
</organism>
<keyword evidence="1" id="KW-0732">Signal</keyword>
<sequence>MSRPAWILRFALSFALAGSLSFAVAQDVRTDYDHDANFQQYHTFSVYRVHASDGIVEKRLRSNIVASLTERGFREVPQGGDLAVTAIGGVRNRQEYTTFYNGFGPGWGYGGWGGWYGWGRWGGGGPATTTVYNIPVGTLAVDVYDARTHQLIFRGTAVDDLSKNPDKNAKKGEKAVDKIFDKMPDVHKVR</sequence>